<dbReference type="PRINTS" id="PR00669">
    <property type="entry name" value="INHIBINA"/>
</dbReference>
<evidence type="ECO:0000256" key="12">
    <source>
        <dbReference type="SAM" id="SignalP"/>
    </source>
</evidence>
<evidence type="ECO:0000256" key="1">
    <source>
        <dbReference type="ARBA" id="ARBA00004613"/>
    </source>
</evidence>
<dbReference type="SUPFAM" id="SSF57501">
    <property type="entry name" value="Cystine-knot cytokines"/>
    <property type="match status" value="1"/>
</dbReference>
<dbReference type="GO" id="GO:0005615">
    <property type="term" value="C:extracellular space"/>
    <property type="evidence" value="ECO:0007669"/>
    <property type="project" value="UniProtKB-KW"/>
</dbReference>
<dbReference type="SMART" id="SM00204">
    <property type="entry name" value="TGFB"/>
    <property type="match status" value="1"/>
</dbReference>
<evidence type="ECO:0000256" key="10">
    <source>
        <dbReference type="RuleBase" id="RU000354"/>
    </source>
</evidence>
<dbReference type="AlphaFoldDB" id="A0A9W2ZMJ9"/>
<accession>A0A9W2ZMJ9</accession>
<organism evidence="14 17">
    <name type="scientific">Biomphalaria glabrata</name>
    <name type="common">Bloodfluke planorb</name>
    <name type="synonym">Freshwater snail</name>
    <dbReference type="NCBI Taxonomy" id="6526"/>
    <lineage>
        <taxon>Eukaryota</taxon>
        <taxon>Metazoa</taxon>
        <taxon>Spiralia</taxon>
        <taxon>Lophotrochozoa</taxon>
        <taxon>Mollusca</taxon>
        <taxon>Gastropoda</taxon>
        <taxon>Heterobranchia</taxon>
        <taxon>Euthyneura</taxon>
        <taxon>Panpulmonata</taxon>
        <taxon>Hygrophila</taxon>
        <taxon>Lymnaeoidea</taxon>
        <taxon>Planorbidae</taxon>
        <taxon>Biomphalaria</taxon>
    </lineage>
</organism>
<keyword evidence="8" id="KW-1015">Disulfide bond</keyword>
<dbReference type="PROSITE" id="PS51362">
    <property type="entry name" value="TGF_BETA_2"/>
    <property type="match status" value="1"/>
</dbReference>
<evidence type="ECO:0000256" key="9">
    <source>
        <dbReference type="ARBA" id="ARBA00023180"/>
    </source>
</evidence>
<keyword evidence="3" id="KW-0202">Cytokine</keyword>
<evidence type="ECO:0000313" key="17">
    <source>
        <dbReference type="RefSeq" id="XP_055876205.1"/>
    </source>
</evidence>
<keyword evidence="5" id="KW-0165">Cleavage on pair of basic residues</keyword>
<proteinExistence type="inferred from homology"/>
<gene>
    <name evidence="15 16 17" type="primary">LOC106075168</name>
</gene>
<evidence type="ECO:0000259" key="13">
    <source>
        <dbReference type="PROSITE" id="PS51362"/>
    </source>
</evidence>
<comment type="similarity">
    <text evidence="2 10">Belongs to the TGF-beta family.</text>
</comment>
<evidence type="ECO:0000256" key="11">
    <source>
        <dbReference type="SAM" id="MobiDB-lite"/>
    </source>
</evidence>
<feature type="signal peptide" evidence="12">
    <location>
        <begin position="1"/>
        <end position="22"/>
    </location>
</feature>
<evidence type="ECO:0000256" key="8">
    <source>
        <dbReference type="ARBA" id="ARBA00023157"/>
    </source>
</evidence>
<dbReference type="GO" id="GO:0005125">
    <property type="term" value="F:cytokine activity"/>
    <property type="evidence" value="ECO:0007669"/>
    <property type="project" value="UniProtKB-KW"/>
</dbReference>
<dbReference type="Pfam" id="PF00688">
    <property type="entry name" value="TGFb_propeptide"/>
    <property type="match status" value="1"/>
</dbReference>
<evidence type="ECO:0000256" key="6">
    <source>
        <dbReference type="ARBA" id="ARBA00022729"/>
    </source>
</evidence>
<dbReference type="Pfam" id="PF00019">
    <property type="entry name" value="TGF_beta"/>
    <property type="match status" value="1"/>
</dbReference>
<dbReference type="InterPro" id="IPR017948">
    <property type="entry name" value="TGFb_CS"/>
</dbReference>
<dbReference type="InterPro" id="IPR001839">
    <property type="entry name" value="TGF-b_C"/>
</dbReference>
<evidence type="ECO:0000313" key="16">
    <source>
        <dbReference type="RefSeq" id="XP_055876204.1"/>
    </source>
</evidence>
<keyword evidence="6 12" id="KW-0732">Signal</keyword>
<dbReference type="PROSITE" id="PS00250">
    <property type="entry name" value="TGF_BETA_1"/>
    <property type="match status" value="1"/>
</dbReference>
<evidence type="ECO:0000313" key="15">
    <source>
        <dbReference type="RefSeq" id="XP_055876203.1"/>
    </source>
</evidence>
<keyword evidence="7 10" id="KW-0339">Growth factor</keyword>
<name>A0A9W2ZMJ9_BIOGL</name>
<evidence type="ECO:0000256" key="5">
    <source>
        <dbReference type="ARBA" id="ARBA00022685"/>
    </source>
</evidence>
<dbReference type="Gene3D" id="2.60.120.970">
    <property type="match status" value="1"/>
</dbReference>
<keyword evidence="4" id="KW-0964">Secreted</keyword>
<sequence>MERFRYHALVYCLLLLGPPLMGYSDASVSPGLGDPPGDLRDKSGAVSSSEANIQSYDISPQFSDLPVEIEEGSTLNISRNVVSKESALNSTKTKTSLTLHSIGSAGLSSAISKSEHYLPDNKPSSKKIDIFKQTAKEFLSKSDTEEEEGVHEADYDVSPDLMLGFGEVSDHKDDKPFKPKTRKKPAFSRIERNRNLMLHEAVRNLLGFSDQHYLRRPRGRMLPDATKEKRLPEYVKDLYRRFQSGEMTAGLVHGNTIRSIHTKRGAVEGEPMFLFNMSALKPTEKLVNAEIHLYRRRLKPWIRRLELDILLHQVAPHYISQVGKITLRDSAAGWQWYDVTSAVRSCLASGKQPQHLFGLSFRKQRPNGISKPVLLRKFGKHHSMPFLVIYSNETEAVNFSQLDLLAERLSVDEEDDATGEDDLDDSLFDLSNDLNELAASEVWGAQPPLQPAHVHQHNPNAKKSNENSIHEHRKKRSLLTNEIPEDPVDVEKLKLKKKIPKTHPGILQSRQDYREQSSKNGLIPYPESYLQKKRKKAKLRKKPKQNVDQHGKRFPKEWDEVHVPHFEKTRTCDKKKLLVDFADIGWADWIISPKSFEAHYCAGECPFPLTKKLRPSNHATIQSIVHAIGLYDKVPAPCCVPDVMSSITLLYFDEDRNVVLKNYPEMTVESCACR</sequence>
<dbReference type="Gene3D" id="2.10.90.10">
    <property type="entry name" value="Cystine-knot cytokines"/>
    <property type="match status" value="1"/>
</dbReference>
<dbReference type="Proteomes" id="UP001165740">
    <property type="component" value="Chromosome 2"/>
</dbReference>
<reference evidence="15 16" key="1">
    <citation type="submission" date="2025-04" db="UniProtKB">
        <authorList>
            <consortium name="RefSeq"/>
        </authorList>
    </citation>
    <scope>IDENTIFICATION</scope>
</reference>
<dbReference type="RefSeq" id="XP_055876204.1">
    <property type="nucleotide sequence ID" value="XM_056020229.1"/>
</dbReference>
<dbReference type="CDD" id="cd13763">
    <property type="entry name" value="TGF_beta_BMP3_like"/>
    <property type="match status" value="1"/>
</dbReference>
<feature type="domain" description="TGF-beta family profile" evidence="13">
    <location>
        <begin position="550"/>
        <end position="674"/>
    </location>
</feature>
<dbReference type="InterPro" id="IPR001111">
    <property type="entry name" value="TGF-b_propeptide"/>
</dbReference>
<keyword evidence="14" id="KW-1185">Reference proteome</keyword>
<dbReference type="PANTHER" id="PTHR11848:SF270">
    <property type="entry name" value="BONE MORPHOGENETIC PROTEIN 3-LIKE"/>
    <property type="match status" value="1"/>
</dbReference>
<feature type="region of interest" description="Disordered" evidence="11">
    <location>
        <begin position="501"/>
        <end position="521"/>
    </location>
</feature>
<evidence type="ECO:0000256" key="3">
    <source>
        <dbReference type="ARBA" id="ARBA00022514"/>
    </source>
</evidence>
<dbReference type="GeneID" id="106075168"/>
<dbReference type="InterPro" id="IPR015615">
    <property type="entry name" value="TGF-beta-rel"/>
</dbReference>
<evidence type="ECO:0000256" key="4">
    <source>
        <dbReference type="ARBA" id="ARBA00022525"/>
    </source>
</evidence>
<dbReference type="PANTHER" id="PTHR11848">
    <property type="entry name" value="TGF-BETA FAMILY"/>
    <property type="match status" value="1"/>
</dbReference>
<evidence type="ECO:0000256" key="7">
    <source>
        <dbReference type="ARBA" id="ARBA00023030"/>
    </source>
</evidence>
<dbReference type="RefSeq" id="XP_055876205.1">
    <property type="nucleotide sequence ID" value="XM_056020230.1"/>
</dbReference>
<dbReference type="FunFam" id="2.10.90.10:FF:000008">
    <property type="entry name" value="Bone morphogenetic protein 3"/>
    <property type="match status" value="1"/>
</dbReference>
<evidence type="ECO:0000256" key="2">
    <source>
        <dbReference type="ARBA" id="ARBA00006656"/>
    </source>
</evidence>
<keyword evidence="9" id="KW-0325">Glycoprotein</keyword>
<dbReference type="InterPro" id="IPR029034">
    <property type="entry name" value="Cystine-knot_cytokine"/>
</dbReference>
<protein>
    <submittedName>
        <fullName evidence="15 16">Bone morphogenetic protein 3-like</fullName>
    </submittedName>
</protein>
<evidence type="ECO:0000313" key="14">
    <source>
        <dbReference type="Proteomes" id="UP001165740"/>
    </source>
</evidence>
<comment type="subcellular location">
    <subcellularLocation>
        <location evidence="1">Secreted</location>
    </subcellularLocation>
</comment>
<feature type="chain" id="PRO_5044702679" evidence="12">
    <location>
        <begin position="23"/>
        <end position="674"/>
    </location>
</feature>
<feature type="region of interest" description="Disordered" evidence="11">
    <location>
        <begin position="449"/>
        <end position="483"/>
    </location>
</feature>
<dbReference type="OrthoDB" id="5987191at2759"/>
<dbReference type="RefSeq" id="XP_055876203.1">
    <property type="nucleotide sequence ID" value="XM_056020228.1"/>
</dbReference>
<dbReference type="GO" id="GO:0008083">
    <property type="term" value="F:growth factor activity"/>
    <property type="evidence" value="ECO:0007669"/>
    <property type="project" value="UniProtKB-KW"/>
</dbReference>